<keyword evidence="2" id="KW-1185">Reference proteome</keyword>
<dbReference type="KEGG" id="vg:14013730"/>
<evidence type="ECO:0000313" key="2">
    <source>
        <dbReference type="Proteomes" id="UP000008893"/>
    </source>
</evidence>
<accession>G0YQD4</accession>
<name>G0YQD4_9CAUD</name>
<dbReference type="OrthoDB" id="27763at10239"/>
<sequence>MGCDIHLYRERRINGEWETDTTRECESEEAEAEDPYYSYESGMGYYGRSYVLFAALSGVRSYSAMAIAPPAEDRGFPEDACDIHKWCSEQWDADGHSHGWLDMAELDTLIEQYFQAPVLHDGDAQRFEHAHANLVELRDQANTGDYFKGLEPEDCRILFFYDN</sequence>
<dbReference type="RefSeq" id="YP_007005778.1">
    <property type="nucleotide sequence ID" value="NC_019514.1"/>
</dbReference>
<dbReference type="GeneID" id="14013730"/>
<proteinExistence type="predicted"/>
<reference evidence="1 2" key="1">
    <citation type="journal article" date="2011" name="Appl. Environ. Microbiol.">
        <title>Novel Virulent and Broad-Host-Range Erwinia amylovora Bacteriophages Reveal a High Degree of Mosaicism and a Relationship to Enterobacteriaceae Phages.</title>
        <authorList>
            <person name="Born Y."/>
            <person name="Fieseler L."/>
            <person name="Marazzi J."/>
            <person name="Lurz R."/>
            <person name="Duffy B."/>
            <person name="Loessner M.J."/>
        </authorList>
    </citation>
    <scope>NUCLEOTIDE SEQUENCE [LARGE SCALE GENOMIC DNA]</scope>
</reference>
<dbReference type="EMBL" id="HQ728266">
    <property type="protein sequence ID" value="AEJ81561.1"/>
    <property type="molecule type" value="Genomic_DNA"/>
</dbReference>
<protein>
    <submittedName>
        <fullName evidence="1">Gp042</fullName>
    </submittedName>
</protein>
<organism evidence="1 2">
    <name type="scientific">Erwinia phage vB_EamP-S6</name>
    <dbReference type="NCBI Taxonomy" id="1051675"/>
    <lineage>
        <taxon>Viruses</taxon>
        <taxon>Duplodnaviria</taxon>
        <taxon>Heunggongvirae</taxon>
        <taxon>Uroviricota</taxon>
        <taxon>Caudoviricetes</taxon>
        <taxon>Schitoviridae</taxon>
        <taxon>Waedenswilvirus</taxon>
        <taxon>Waedenswilvirus S6</taxon>
    </lineage>
</organism>
<evidence type="ECO:0000313" key="1">
    <source>
        <dbReference type="EMBL" id="AEJ81561.1"/>
    </source>
</evidence>
<dbReference type="Proteomes" id="UP000008893">
    <property type="component" value="Segment"/>
</dbReference>